<dbReference type="Pfam" id="PF07883">
    <property type="entry name" value="Cupin_2"/>
    <property type="match status" value="1"/>
</dbReference>
<evidence type="ECO:0000313" key="3">
    <source>
        <dbReference type="Proteomes" id="UP001143747"/>
    </source>
</evidence>
<organism evidence="2 3">
    <name type="scientific">Methanogenium marinum</name>
    <dbReference type="NCBI Taxonomy" id="348610"/>
    <lineage>
        <taxon>Archaea</taxon>
        <taxon>Methanobacteriati</taxon>
        <taxon>Methanobacteriota</taxon>
        <taxon>Stenosarchaea group</taxon>
        <taxon>Methanomicrobia</taxon>
        <taxon>Methanomicrobiales</taxon>
        <taxon>Methanomicrobiaceae</taxon>
        <taxon>Methanogenium</taxon>
    </lineage>
</organism>
<dbReference type="PANTHER" id="PTHR36114:SF1">
    <property type="entry name" value="16.7 KDA PROTEIN IN WHIE LOCUS"/>
    <property type="match status" value="1"/>
</dbReference>
<dbReference type="InterPro" id="IPR052044">
    <property type="entry name" value="PKS_Associated_Protein"/>
</dbReference>
<keyword evidence="3" id="KW-1185">Reference proteome</keyword>
<dbReference type="PANTHER" id="PTHR36114">
    <property type="entry name" value="16.7 KDA PROTEIN IN WHIE LOCUS"/>
    <property type="match status" value="1"/>
</dbReference>
<evidence type="ECO:0000259" key="1">
    <source>
        <dbReference type="Pfam" id="PF07883"/>
    </source>
</evidence>
<dbReference type="EMBL" id="JAKELO010000002">
    <property type="protein sequence ID" value="MDE4908050.1"/>
    <property type="molecule type" value="Genomic_DNA"/>
</dbReference>
<accession>A0A9Q4PVI2</accession>
<dbReference type="Gene3D" id="2.60.120.10">
    <property type="entry name" value="Jelly Rolls"/>
    <property type="match status" value="1"/>
</dbReference>
<dbReference type="Proteomes" id="UP001143747">
    <property type="component" value="Unassembled WGS sequence"/>
</dbReference>
<dbReference type="SUPFAM" id="SSF51182">
    <property type="entry name" value="RmlC-like cupins"/>
    <property type="match status" value="1"/>
</dbReference>
<gene>
    <name evidence="2" type="ORF">L0665_05430</name>
</gene>
<sequence>MIIRDLGVCPVGDARDGTHLREILHPSHFSGAVACRFSLAHAYLEPGEVSHPHRLVESCEVYYILSGIGVMHIGDEAEEVHAGQVVYIPAGAVQYIANAGASRLEFLAIVDPMWAESDDERVD</sequence>
<dbReference type="InterPro" id="IPR014710">
    <property type="entry name" value="RmlC-like_jellyroll"/>
</dbReference>
<dbReference type="AlphaFoldDB" id="A0A9Q4PVI2"/>
<dbReference type="PROSITE" id="PS51257">
    <property type="entry name" value="PROKAR_LIPOPROTEIN"/>
    <property type="match status" value="1"/>
</dbReference>
<name>A0A9Q4PVI2_9EURY</name>
<dbReference type="InterPro" id="IPR013096">
    <property type="entry name" value="Cupin_2"/>
</dbReference>
<protein>
    <submittedName>
        <fullName evidence="2">Cupin domain-containing protein</fullName>
    </submittedName>
</protein>
<dbReference type="CDD" id="cd02214">
    <property type="entry name" value="cupin_MJ1618"/>
    <property type="match status" value="1"/>
</dbReference>
<feature type="domain" description="Cupin type-2" evidence="1">
    <location>
        <begin position="43"/>
        <end position="110"/>
    </location>
</feature>
<evidence type="ECO:0000313" key="2">
    <source>
        <dbReference type="EMBL" id="MDE4908050.1"/>
    </source>
</evidence>
<comment type="caution">
    <text evidence="2">The sequence shown here is derived from an EMBL/GenBank/DDBJ whole genome shotgun (WGS) entry which is preliminary data.</text>
</comment>
<proteinExistence type="predicted"/>
<dbReference type="RefSeq" id="WP_274924688.1">
    <property type="nucleotide sequence ID" value="NZ_JAKELO010000002.1"/>
</dbReference>
<reference evidence="2" key="1">
    <citation type="submission" date="2022-01" db="EMBL/GenBank/DDBJ databases">
        <title>Draft genome of Methanogenium marinum DSM 15558.</title>
        <authorList>
            <person name="Chen S.-C."/>
            <person name="You Y.-T."/>
        </authorList>
    </citation>
    <scope>NUCLEOTIDE SEQUENCE</scope>
    <source>
        <strain evidence="2">DSM 15558</strain>
    </source>
</reference>
<dbReference type="InterPro" id="IPR011051">
    <property type="entry name" value="RmlC_Cupin_sf"/>
</dbReference>